<organism evidence="1 2">
    <name type="scientific">Aspergillus melleus</name>
    <dbReference type="NCBI Taxonomy" id="138277"/>
    <lineage>
        <taxon>Eukaryota</taxon>
        <taxon>Fungi</taxon>
        <taxon>Dikarya</taxon>
        <taxon>Ascomycota</taxon>
        <taxon>Pezizomycotina</taxon>
        <taxon>Eurotiomycetes</taxon>
        <taxon>Eurotiomycetidae</taxon>
        <taxon>Eurotiales</taxon>
        <taxon>Aspergillaceae</taxon>
        <taxon>Aspergillus</taxon>
        <taxon>Aspergillus subgen. Circumdati</taxon>
    </lineage>
</organism>
<keyword evidence="2" id="KW-1185">Reference proteome</keyword>
<comment type="caution">
    <text evidence="1">The sequence shown here is derived from an EMBL/GenBank/DDBJ whole genome shotgun (WGS) entry which is preliminary data.</text>
</comment>
<reference evidence="1 2" key="1">
    <citation type="journal article" date="2023" name="ACS Omega">
        <title>Identification of the Neoaspergillic Acid Biosynthesis Gene Cluster by Establishing an In Vitro CRISPR-Ribonucleoprotein Genetic System in Aspergillus melleus.</title>
        <authorList>
            <person name="Yuan B."/>
            <person name="Grau M.F."/>
            <person name="Murata R.M."/>
            <person name="Torok T."/>
            <person name="Venkateswaran K."/>
            <person name="Stajich J.E."/>
            <person name="Wang C.C.C."/>
        </authorList>
    </citation>
    <scope>NUCLEOTIDE SEQUENCE [LARGE SCALE GENOMIC DNA]</scope>
    <source>
        <strain evidence="1 2">IMV 1140</strain>
    </source>
</reference>
<protein>
    <submittedName>
        <fullName evidence="1">Uncharacterized protein</fullName>
    </submittedName>
</protein>
<evidence type="ECO:0000313" key="1">
    <source>
        <dbReference type="EMBL" id="KAK1147782.1"/>
    </source>
</evidence>
<name>A0ACC3BAU6_9EURO</name>
<gene>
    <name evidence="1" type="ORF">N8T08_000295</name>
</gene>
<proteinExistence type="predicted"/>
<accession>A0ACC3BAU6</accession>
<dbReference type="Proteomes" id="UP001177260">
    <property type="component" value="Unassembled WGS sequence"/>
</dbReference>
<sequence length="544" mass="60784">MRIPVFVKTSLLAVGILISQSSAALYHTPVDTEYGKVQGFKYFNSSITQKYFNLSDSHISAFLGIPYAANTAFQNRWKPAQRRERWNGILHAYEFGPACPIAHQATTYNISEDCLSVNIWTPANSSSDSLPVLVWNYGSGETSAEPRYDGGGLATKDVVVVTYNYRDAAFGFLAHPTLNEESGHNSSGNYGIMDFFTVLQWVRNNIANFGGDPDKVTIAGQSFGSAQVYHAVNSPLAKGLFRGMIAESGIRHPYDPLLAGLADSYQTMEKAVEAGINYTASHNVSTIAELRTLSMEQLLVGSDDRQEIDNLTALWTMNPPLFKTTLDGYVVPKRYIDSLRDGPANDVPMITGNNKDESGASTSTNYTVKEYKRYNEQWYGDLFSKFLQLYPARNGSEADRSWNAAARDLSLVSSYQFANGWIKCAKSPFYTYYWDHAPPGQNQGAFHMAEINYALRNLYKTDLPWTPYDFYLSDMVSSYWANFVKTGDPNSGGSFSKGNLTRWKPNESDKPTVMHLGDGFGEISIATRERRELLSAFLKRHQPY</sequence>
<evidence type="ECO:0000313" key="2">
    <source>
        <dbReference type="Proteomes" id="UP001177260"/>
    </source>
</evidence>
<dbReference type="EMBL" id="JAOPJF010000010">
    <property type="protein sequence ID" value="KAK1147782.1"/>
    <property type="molecule type" value="Genomic_DNA"/>
</dbReference>